<keyword evidence="3" id="KW-0964">Secreted</keyword>
<keyword evidence="9 13" id="KW-0472">Membrane</keyword>
<evidence type="ECO:0000256" key="2">
    <source>
        <dbReference type="ARBA" id="ARBA00004479"/>
    </source>
</evidence>
<gene>
    <name evidence="14" type="ORF">C1H46_001945</name>
</gene>
<comment type="subcellular location">
    <subcellularLocation>
        <location evidence="2">Membrane</location>
        <topology evidence="2">Single-pass type I membrane protein</topology>
    </subcellularLocation>
    <subcellularLocation>
        <location evidence="1">Secreted</location>
        <location evidence="1">Cell wall</location>
    </subcellularLocation>
</comment>
<name>A0A540NMM4_MALBA</name>
<sequence length="217" mass="23797">MTEGFICNFLGIECWHLHESKVLNIKLSDLGLKGQFPQGVANCTSLTGLDLSRNKLNGPLPTDIGRFLPFLTYLDLSSNSFSGSIPANLSNCTYMNVLMLDNNKFTGKIPPQLSQLSRLTRFTVANNLLSGQVPDFGNATVFITTNNTGLCGGMLTPCRSSQVKTSIGLVKVLKSHSVVITAAAGFGFAFPLSFCFFLPRAPSVRSLWVFYRRFKLR</sequence>
<keyword evidence="4" id="KW-0433">Leucine-rich repeat</keyword>
<evidence type="ECO:0000313" key="14">
    <source>
        <dbReference type="EMBL" id="TQE12292.1"/>
    </source>
</evidence>
<keyword evidence="6" id="KW-0732">Signal</keyword>
<keyword evidence="3" id="KW-0134">Cell wall</keyword>
<comment type="similarity">
    <text evidence="12">Belongs to the polygalacturonase-inhibiting protein family.</text>
</comment>
<dbReference type="AlphaFoldDB" id="A0A540NMM4"/>
<keyword evidence="11" id="KW-0325">Glycoprotein</keyword>
<keyword evidence="15" id="KW-1185">Reference proteome</keyword>
<comment type="caution">
    <text evidence="14">The sequence shown here is derived from an EMBL/GenBank/DDBJ whole genome shotgun (WGS) entry which is preliminary data.</text>
</comment>
<evidence type="ECO:0008006" key="16">
    <source>
        <dbReference type="Google" id="ProtNLM"/>
    </source>
</evidence>
<evidence type="ECO:0000256" key="13">
    <source>
        <dbReference type="SAM" id="Phobius"/>
    </source>
</evidence>
<keyword evidence="5 13" id="KW-0812">Transmembrane</keyword>
<dbReference type="GO" id="GO:0016020">
    <property type="term" value="C:membrane"/>
    <property type="evidence" value="ECO:0007669"/>
    <property type="project" value="UniProtKB-SubCell"/>
</dbReference>
<dbReference type="FunFam" id="3.80.10.10:FF:000400">
    <property type="entry name" value="Nuclear pore complex protein NUP107"/>
    <property type="match status" value="1"/>
</dbReference>
<keyword evidence="8 13" id="KW-1133">Transmembrane helix</keyword>
<keyword evidence="7" id="KW-0677">Repeat</keyword>
<dbReference type="InterPro" id="IPR046956">
    <property type="entry name" value="RLP23-like"/>
</dbReference>
<dbReference type="STRING" id="106549.A0A540NMM4"/>
<evidence type="ECO:0000256" key="5">
    <source>
        <dbReference type="ARBA" id="ARBA00022692"/>
    </source>
</evidence>
<evidence type="ECO:0000256" key="8">
    <source>
        <dbReference type="ARBA" id="ARBA00022989"/>
    </source>
</evidence>
<dbReference type="EMBL" id="VIEB01000020">
    <property type="protein sequence ID" value="TQE12292.1"/>
    <property type="molecule type" value="Genomic_DNA"/>
</dbReference>
<evidence type="ECO:0000256" key="3">
    <source>
        <dbReference type="ARBA" id="ARBA00022512"/>
    </source>
</evidence>
<organism evidence="14 15">
    <name type="scientific">Malus baccata</name>
    <name type="common">Siberian crab apple</name>
    <name type="synonym">Pyrus baccata</name>
    <dbReference type="NCBI Taxonomy" id="106549"/>
    <lineage>
        <taxon>Eukaryota</taxon>
        <taxon>Viridiplantae</taxon>
        <taxon>Streptophyta</taxon>
        <taxon>Embryophyta</taxon>
        <taxon>Tracheophyta</taxon>
        <taxon>Spermatophyta</taxon>
        <taxon>Magnoliopsida</taxon>
        <taxon>eudicotyledons</taxon>
        <taxon>Gunneridae</taxon>
        <taxon>Pentapetalae</taxon>
        <taxon>rosids</taxon>
        <taxon>fabids</taxon>
        <taxon>Rosales</taxon>
        <taxon>Rosaceae</taxon>
        <taxon>Amygdaloideae</taxon>
        <taxon>Maleae</taxon>
        <taxon>Malus</taxon>
    </lineage>
</organism>
<keyword evidence="10" id="KW-0675">Receptor</keyword>
<evidence type="ECO:0000256" key="11">
    <source>
        <dbReference type="ARBA" id="ARBA00023180"/>
    </source>
</evidence>
<dbReference type="PANTHER" id="PTHR48063:SF111">
    <property type="entry name" value="LEUCINE-RICH REPEAT-CONTAINING N-TERMINAL PLANT-TYPE DOMAIN-CONTAINING PROTEIN"/>
    <property type="match status" value="1"/>
</dbReference>
<dbReference type="Proteomes" id="UP000315295">
    <property type="component" value="Unassembled WGS sequence"/>
</dbReference>
<evidence type="ECO:0000256" key="7">
    <source>
        <dbReference type="ARBA" id="ARBA00022737"/>
    </source>
</evidence>
<evidence type="ECO:0000313" key="15">
    <source>
        <dbReference type="Proteomes" id="UP000315295"/>
    </source>
</evidence>
<dbReference type="InterPro" id="IPR032675">
    <property type="entry name" value="LRR_dom_sf"/>
</dbReference>
<evidence type="ECO:0000256" key="9">
    <source>
        <dbReference type="ARBA" id="ARBA00023136"/>
    </source>
</evidence>
<evidence type="ECO:0000256" key="4">
    <source>
        <dbReference type="ARBA" id="ARBA00022614"/>
    </source>
</evidence>
<evidence type="ECO:0000256" key="10">
    <source>
        <dbReference type="ARBA" id="ARBA00023170"/>
    </source>
</evidence>
<evidence type="ECO:0000256" key="1">
    <source>
        <dbReference type="ARBA" id="ARBA00004191"/>
    </source>
</evidence>
<dbReference type="InterPro" id="IPR001611">
    <property type="entry name" value="Leu-rich_rpt"/>
</dbReference>
<dbReference type="Pfam" id="PF00560">
    <property type="entry name" value="LRR_1"/>
    <property type="match status" value="3"/>
</dbReference>
<reference evidence="14 15" key="1">
    <citation type="journal article" date="2019" name="G3 (Bethesda)">
        <title>Sequencing of a Wild Apple (Malus baccata) Genome Unravels the Differences Between Cultivated and Wild Apple Species Regarding Disease Resistance and Cold Tolerance.</title>
        <authorList>
            <person name="Chen X."/>
        </authorList>
    </citation>
    <scope>NUCLEOTIDE SEQUENCE [LARGE SCALE GENOMIC DNA]</scope>
    <source>
        <strain evidence="15">cv. Shandingzi</strain>
        <tissue evidence="14">Leaves</tissue>
    </source>
</reference>
<dbReference type="SUPFAM" id="SSF52058">
    <property type="entry name" value="L domain-like"/>
    <property type="match status" value="1"/>
</dbReference>
<feature type="transmembrane region" description="Helical" evidence="13">
    <location>
        <begin position="178"/>
        <end position="198"/>
    </location>
</feature>
<evidence type="ECO:0000256" key="6">
    <source>
        <dbReference type="ARBA" id="ARBA00022729"/>
    </source>
</evidence>
<dbReference type="Gene3D" id="3.80.10.10">
    <property type="entry name" value="Ribonuclease Inhibitor"/>
    <property type="match status" value="1"/>
</dbReference>
<accession>A0A540NMM4</accession>
<evidence type="ECO:0000256" key="12">
    <source>
        <dbReference type="ARBA" id="ARBA00038043"/>
    </source>
</evidence>
<protein>
    <recommendedName>
        <fullName evidence="16">Leucine-rich repeat-containing N-terminal plant-type domain-containing protein</fullName>
    </recommendedName>
</protein>
<proteinExistence type="inferred from homology"/>
<dbReference type="PRINTS" id="PR00019">
    <property type="entry name" value="LEURICHRPT"/>
</dbReference>
<dbReference type="PANTHER" id="PTHR48063">
    <property type="entry name" value="LRR RECEPTOR-LIKE KINASE"/>
    <property type="match status" value="1"/>
</dbReference>